<keyword evidence="4" id="KW-1185">Reference proteome</keyword>
<name>A0A242K3U0_9ENTE</name>
<evidence type="ECO:0000313" key="3">
    <source>
        <dbReference type="EMBL" id="WYJ89941.1"/>
    </source>
</evidence>
<dbReference type="OrthoDB" id="2195270at2"/>
<accession>A0A242K3U0</accession>
<evidence type="ECO:0000259" key="1">
    <source>
        <dbReference type="Pfam" id="PF13731"/>
    </source>
</evidence>
<dbReference type="InterPro" id="IPR027994">
    <property type="entry name" value="WxL_dom"/>
</dbReference>
<dbReference type="EMBL" id="NGMM01000005">
    <property type="protein sequence ID" value="OTP13665.1"/>
    <property type="molecule type" value="Genomic_DNA"/>
</dbReference>
<reference evidence="2" key="1">
    <citation type="submission" date="2017-05" db="EMBL/GenBank/DDBJ databases">
        <title>The Genome Sequence of Enterococcus sp. 9E7_DIV0242.</title>
        <authorList>
            <consortium name="The Broad Institute Genomics Platform"/>
            <consortium name="The Broad Institute Genomic Center for Infectious Diseases"/>
            <person name="Earl A."/>
            <person name="Manson A."/>
            <person name="Schwartman J."/>
            <person name="Gilmore M."/>
            <person name="Abouelleil A."/>
            <person name="Cao P."/>
            <person name="Chapman S."/>
            <person name="Cusick C."/>
            <person name="Shea T."/>
            <person name="Young S."/>
            <person name="Neafsey D."/>
            <person name="Nusbaum C."/>
            <person name="Birren B."/>
        </authorList>
    </citation>
    <scope>NUCLEOTIDE SEQUENCE [LARGE SCALE GENOMIC DNA]</scope>
    <source>
        <strain evidence="2">9E7_DIV0242</strain>
    </source>
</reference>
<sequence length="234" mass="24613">MKKQFITTALLAVCTAGIAVGTIEASAKDYSGKSDSKVEFESGTIVIPPVTPPVDPPITPPDTDFGLLYVPKEFNFKKTAVPATPTALTINIDSTVESVAGANPTTKHVAMADLRGTYVGWKLEAKMTELEGTTDSTRKLTGATITMSQALKEVTDPATNTISDVVSTAQQPTAVTGVTLTTTNTRILTGDATKGQGYWAGELTNIQLNIPASVSPVANETYKGTVDWTLTDSI</sequence>
<reference evidence="3" key="2">
    <citation type="submission" date="2017-05" db="EMBL/GenBank/DDBJ databases">
        <authorList>
            <consortium name="The Broad Institute Genomics Platform"/>
            <consortium name="The Broad Institute Genomic Center for Infectious Diseases"/>
            <person name="Earl A."/>
            <person name="Manson A."/>
            <person name="Schwartman J."/>
            <person name="Gilmore M."/>
            <person name="Abouelleil A."/>
            <person name="Cao P."/>
            <person name="Chapman S."/>
            <person name="Cusick C."/>
            <person name="Shea T."/>
            <person name="Young S."/>
            <person name="Neafsey D."/>
            <person name="Nusbaum C."/>
            <person name="Birren B."/>
        </authorList>
    </citation>
    <scope>NUCLEOTIDE SEQUENCE</scope>
    <source>
        <strain evidence="3">9E7_DIV0242</strain>
    </source>
</reference>
<dbReference type="Proteomes" id="UP000195141">
    <property type="component" value="Chromosome"/>
</dbReference>
<evidence type="ECO:0000313" key="4">
    <source>
        <dbReference type="Proteomes" id="UP000195141"/>
    </source>
</evidence>
<dbReference type="AlphaFoldDB" id="A0A242K3U0"/>
<dbReference type="EMBL" id="CP147247">
    <property type="protein sequence ID" value="WYJ89941.1"/>
    <property type="molecule type" value="Genomic_DNA"/>
</dbReference>
<feature type="domain" description="WxL" evidence="1">
    <location>
        <begin position="30"/>
        <end position="232"/>
    </location>
</feature>
<dbReference type="RefSeq" id="WP_086350143.1">
    <property type="nucleotide sequence ID" value="NZ_CP147247.1"/>
</dbReference>
<gene>
    <name evidence="3" type="ORF">A5888_001669</name>
    <name evidence="2" type="ORF">A5888_003143</name>
</gene>
<evidence type="ECO:0000313" key="2">
    <source>
        <dbReference type="EMBL" id="OTP13665.1"/>
    </source>
</evidence>
<protein>
    <recommendedName>
        <fullName evidence="1">WxL domain-containing protein</fullName>
    </recommendedName>
</protein>
<dbReference type="Pfam" id="PF13731">
    <property type="entry name" value="WxL"/>
    <property type="match status" value="1"/>
</dbReference>
<reference evidence="3" key="3">
    <citation type="submission" date="2024-03" db="EMBL/GenBank/DDBJ databases">
        <title>The Genome Sequence of Enterococcus sp. DIV0242b.</title>
        <authorList>
            <consortium name="The Broad Institute Genomics Platform"/>
            <consortium name="The Broad Institute Microbial Omics Core"/>
            <consortium name="The Broad Institute Genomic Center for Infectious Diseases"/>
            <person name="Earl A."/>
            <person name="Manson A."/>
            <person name="Gilmore M."/>
            <person name="Schwartman J."/>
            <person name="Shea T."/>
            <person name="Abouelleil A."/>
            <person name="Cao P."/>
            <person name="Chapman S."/>
            <person name="Cusick C."/>
            <person name="Young S."/>
            <person name="Neafsey D."/>
            <person name="Nusbaum C."/>
            <person name="Birren B."/>
        </authorList>
    </citation>
    <scope>NUCLEOTIDE SEQUENCE</scope>
    <source>
        <strain evidence="3">9E7_DIV0242</strain>
    </source>
</reference>
<proteinExistence type="predicted"/>
<organism evidence="2">
    <name type="scientific">Candidatus Enterococcus clewellii</name>
    <dbReference type="NCBI Taxonomy" id="1834193"/>
    <lineage>
        <taxon>Bacteria</taxon>
        <taxon>Bacillati</taxon>
        <taxon>Bacillota</taxon>
        <taxon>Bacilli</taxon>
        <taxon>Lactobacillales</taxon>
        <taxon>Enterococcaceae</taxon>
        <taxon>Enterococcus</taxon>
    </lineage>
</organism>